<feature type="compositionally biased region" description="Polar residues" evidence="1">
    <location>
        <begin position="36"/>
        <end position="51"/>
    </location>
</feature>
<dbReference type="AlphaFoldDB" id="A0A4Y7PPG5"/>
<feature type="region of interest" description="Disordered" evidence="1">
    <location>
        <begin position="32"/>
        <end position="51"/>
    </location>
</feature>
<sequence>MQISFVIVFALLLQLGLASPINVVTENQPDFADSDLGSTSPTTITPDNEPSITAPDKINLRMLTRRVANLQTGGRCTVVIALNSSCAVARRTGFKWLELVTQNEFGPE</sequence>
<keyword evidence="2" id="KW-0732">Signal</keyword>
<accession>A0A4Y7PPG5</accession>
<gene>
    <name evidence="3" type="ORF">BD410DRAFT_808077</name>
</gene>
<reference evidence="3 4" key="1">
    <citation type="submission" date="2018-06" db="EMBL/GenBank/DDBJ databases">
        <title>A transcriptomic atlas of mushroom development highlights an independent origin of complex multicellularity.</title>
        <authorList>
            <consortium name="DOE Joint Genome Institute"/>
            <person name="Krizsan K."/>
            <person name="Almasi E."/>
            <person name="Merenyi Z."/>
            <person name="Sahu N."/>
            <person name="Viragh M."/>
            <person name="Koszo T."/>
            <person name="Mondo S."/>
            <person name="Kiss B."/>
            <person name="Balint B."/>
            <person name="Kues U."/>
            <person name="Barry K."/>
            <person name="Hegedus J.C."/>
            <person name="Henrissat B."/>
            <person name="Johnson J."/>
            <person name="Lipzen A."/>
            <person name="Ohm R."/>
            <person name="Nagy I."/>
            <person name="Pangilinan J."/>
            <person name="Yan J."/>
            <person name="Xiong Y."/>
            <person name="Grigoriev I.V."/>
            <person name="Hibbett D.S."/>
            <person name="Nagy L.G."/>
        </authorList>
    </citation>
    <scope>NUCLEOTIDE SEQUENCE [LARGE SCALE GENOMIC DNA]</scope>
    <source>
        <strain evidence="3 4">SZMC22713</strain>
    </source>
</reference>
<dbReference type="Proteomes" id="UP000294933">
    <property type="component" value="Unassembled WGS sequence"/>
</dbReference>
<keyword evidence="4" id="KW-1185">Reference proteome</keyword>
<evidence type="ECO:0000256" key="1">
    <source>
        <dbReference type="SAM" id="MobiDB-lite"/>
    </source>
</evidence>
<evidence type="ECO:0000313" key="3">
    <source>
        <dbReference type="EMBL" id="TDL16469.1"/>
    </source>
</evidence>
<dbReference type="EMBL" id="ML170242">
    <property type="protein sequence ID" value="TDL16469.1"/>
    <property type="molecule type" value="Genomic_DNA"/>
</dbReference>
<proteinExistence type="predicted"/>
<evidence type="ECO:0000256" key="2">
    <source>
        <dbReference type="SAM" id="SignalP"/>
    </source>
</evidence>
<protein>
    <submittedName>
        <fullName evidence="3">Uncharacterized protein</fullName>
    </submittedName>
</protein>
<feature type="signal peptide" evidence="2">
    <location>
        <begin position="1"/>
        <end position="18"/>
    </location>
</feature>
<evidence type="ECO:0000313" key="4">
    <source>
        <dbReference type="Proteomes" id="UP000294933"/>
    </source>
</evidence>
<name>A0A4Y7PPG5_9AGAM</name>
<organism evidence="3 4">
    <name type="scientific">Rickenella mellea</name>
    <dbReference type="NCBI Taxonomy" id="50990"/>
    <lineage>
        <taxon>Eukaryota</taxon>
        <taxon>Fungi</taxon>
        <taxon>Dikarya</taxon>
        <taxon>Basidiomycota</taxon>
        <taxon>Agaricomycotina</taxon>
        <taxon>Agaricomycetes</taxon>
        <taxon>Hymenochaetales</taxon>
        <taxon>Rickenellaceae</taxon>
        <taxon>Rickenella</taxon>
    </lineage>
</organism>
<feature type="chain" id="PRO_5021457000" evidence="2">
    <location>
        <begin position="19"/>
        <end position="108"/>
    </location>
</feature>
<dbReference type="VEuPathDB" id="FungiDB:BD410DRAFT_808077"/>